<dbReference type="Gene3D" id="3.40.50.720">
    <property type="entry name" value="NAD(P)-binding Rossmann-like Domain"/>
    <property type="match status" value="1"/>
</dbReference>
<accession>A0A1I7NJ11</accession>
<dbReference type="InterPro" id="IPR036291">
    <property type="entry name" value="NAD(P)-bd_dom_sf"/>
</dbReference>
<dbReference type="STRING" id="51670.SAMN04488557_2386"/>
<proteinExistence type="predicted"/>
<dbReference type="AlphaFoldDB" id="A0A1I7NJ11"/>
<reference evidence="3" key="1">
    <citation type="submission" date="2016-10" db="EMBL/GenBank/DDBJ databases">
        <authorList>
            <person name="Varghese N."/>
            <person name="Submissions S."/>
        </authorList>
    </citation>
    <scope>NUCLEOTIDE SEQUENCE [LARGE SCALE GENOMIC DNA]</scope>
    <source>
        <strain evidence="3">DSM 1565</strain>
    </source>
</reference>
<feature type="region of interest" description="Disordered" evidence="1">
    <location>
        <begin position="212"/>
        <end position="234"/>
    </location>
</feature>
<evidence type="ECO:0000256" key="1">
    <source>
        <dbReference type="SAM" id="MobiDB-lite"/>
    </source>
</evidence>
<sequence length="234" mass="25868">MRQEYDVTARALRGKVIAVPSVNPRYDDAIAELVLEQGGRLALGTSPADFETLDAKIDGREGVYCQPIDLDRPKSVSEFFQIAFAQFERLDVVVLELAQPKRQRMTTDKAIELETRRLLHCLDAALPYTNEDLHILCVAPASGAAAIPIATAFLAAKFAARRAATAPRVRMSIVSPPTDRSDEADTSFARTIVHLMKEPRMPDVIETVLSSARKKRRSTARPPVDVRARMSLQA</sequence>
<protein>
    <submittedName>
        <fullName evidence="2">Uncharacterized protein</fullName>
    </submittedName>
</protein>
<evidence type="ECO:0000313" key="3">
    <source>
        <dbReference type="Proteomes" id="UP000199423"/>
    </source>
</evidence>
<dbReference type="Pfam" id="PF13561">
    <property type="entry name" value="adh_short_C2"/>
    <property type="match status" value="1"/>
</dbReference>
<dbReference type="EMBL" id="FPCH01000002">
    <property type="protein sequence ID" value="SFV34633.1"/>
    <property type="molecule type" value="Genomic_DNA"/>
</dbReference>
<gene>
    <name evidence="2" type="ORF">SAMN04488557_2386</name>
</gene>
<dbReference type="RefSeq" id="WP_092867873.1">
    <property type="nucleotide sequence ID" value="NZ_FPCH01000002.1"/>
</dbReference>
<organism evidence="2 3">
    <name type="scientific">Hyphomicrobium facile</name>
    <dbReference type="NCBI Taxonomy" id="51670"/>
    <lineage>
        <taxon>Bacteria</taxon>
        <taxon>Pseudomonadati</taxon>
        <taxon>Pseudomonadota</taxon>
        <taxon>Alphaproteobacteria</taxon>
        <taxon>Hyphomicrobiales</taxon>
        <taxon>Hyphomicrobiaceae</taxon>
        <taxon>Hyphomicrobium</taxon>
    </lineage>
</organism>
<dbReference type="InterPro" id="IPR002347">
    <property type="entry name" value="SDR_fam"/>
</dbReference>
<name>A0A1I7NJ11_9HYPH</name>
<evidence type="ECO:0000313" key="2">
    <source>
        <dbReference type="EMBL" id="SFV34633.1"/>
    </source>
</evidence>
<keyword evidence="3" id="KW-1185">Reference proteome</keyword>
<dbReference type="SUPFAM" id="SSF51735">
    <property type="entry name" value="NAD(P)-binding Rossmann-fold domains"/>
    <property type="match status" value="1"/>
</dbReference>
<dbReference type="Proteomes" id="UP000199423">
    <property type="component" value="Unassembled WGS sequence"/>
</dbReference>
<dbReference type="OrthoDB" id="7931256at2"/>